<keyword evidence="1" id="KW-0812">Transmembrane</keyword>
<dbReference type="AlphaFoldDB" id="A0A2M9D214"/>
<feature type="transmembrane region" description="Helical" evidence="1">
    <location>
        <begin position="129"/>
        <end position="146"/>
    </location>
</feature>
<dbReference type="RefSeq" id="WP_100390117.1">
    <property type="nucleotide sequence ID" value="NZ_BMZU01000001.1"/>
</dbReference>
<evidence type="ECO:0000313" key="3">
    <source>
        <dbReference type="Proteomes" id="UP000231742"/>
    </source>
</evidence>
<accession>A0A2M9D214</accession>
<comment type="caution">
    <text evidence="2">The sequence shown here is derived from an EMBL/GenBank/DDBJ whole genome shotgun (WGS) entry which is preliminary data.</text>
</comment>
<keyword evidence="3" id="KW-1185">Reference proteome</keyword>
<dbReference type="Pfam" id="PF13160">
    <property type="entry name" value="DUF3995"/>
    <property type="match status" value="1"/>
</dbReference>
<evidence type="ECO:0000256" key="1">
    <source>
        <dbReference type="SAM" id="Phobius"/>
    </source>
</evidence>
<proteinExistence type="predicted"/>
<dbReference type="EMBL" id="PGFH01000003">
    <property type="protein sequence ID" value="PJJ78222.1"/>
    <property type="molecule type" value="Genomic_DNA"/>
</dbReference>
<organism evidence="2 3">
    <name type="scientific">Salinibacterium amurskyense</name>
    <dbReference type="NCBI Taxonomy" id="205941"/>
    <lineage>
        <taxon>Bacteria</taxon>
        <taxon>Bacillati</taxon>
        <taxon>Actinomycetota</taxon>
        <taxon>Actinomycetes</taxon>
        <taxon>Micrococcales</taxon>
        <taxon>Microbacteriaceae</taxon>
        <taxon>Salinibacterium</taxon>
    </lineage>
</organism>
<feature type="transmembrane region" description="Helical" evidence="1">
    <location>
        <begin position="88"/>
        <end position="109"/>
    </location>
</feature>
<keyword evidence="1" id="KW-0472">Membrane</keyword>
<sequence>MNIRLRILAGSFLALALAVLGTLHILWASGIPFPAKSFDELSGAVVPSGVWPSPALTFLVAAALCVASFAVVLRMLDLTRPRSILTPWLIFASHALAVIFAVRSALGFLISSGLWGTNPADATFHRWDLLVYSPLCLLLALSALALRRDDGCDGDVVRRA</sequence>
<keyword evidence="1" id="KW-1133">Transmembrane helix</keyword>
<feature type="transmembrane region" description="Helical" evidence="1">
    <location>
        <begin position="55"/>
        <end position="76"/>
    </location>
</feature>
<protein>
    <submittedName>
        <fullName evidence="2">Uncharacterized protein DUF3995</fullName>
    </submittedName>
</protein>
<dbReference type="Proteomes" id="UP000231742">
    <property type="component" value="Unassembled WGS sequence"/>
</dbReference>
<name>A0A2M9D214_9MICO</name>
<dbReference type="InterPro" id="IPR025058">
    <property type="entry name" value="DUF3995"/>
</dbReference>
<reference evidence="2 3" key="1">
    <citation type="submission" date="2017-11" db="EMBL/GenBank/DDBJ databases">
        <title>Genomic Encyclopedia of Archaeal and Bacterial Type Strains, Phase II (KMG-II): From Individual Species to Whole Genera.</title>
        <authorList>
            <person name="Goeker M."/>
        </authorList>
    </citation>
    <scope>NUCLEOTIDE SEQUENCE [LARGE SCALE GENOMIC DNA]</scope>
    <source>
        <strain evidence="2 3">DSM 16400</strain>
    </source>
</reference>
<dbReference type="OrthoDB" id="9912971at2"/>
<evidence type="ECO:0000313" key="2">
    <source>
        <dbReference type="EMBL" id="PJJ78222.1"/>
    </source>
</evidence>
<gene>
    <name evidence="2" type="ORF">CLV85_2678</name>
</gene>